<dbReference type="AlphaFoldDB" id="A0A7M7H9R4"/>
<keyword evidence="1" id="KW-0732">Signal</keyword>
<dbReference type="EnsemblMetazoa" id="XM_008214625">
    <property type="protein sequence ID" value="XP_008212847"/>
    <property type="gene ID" value="LOC100680315"/>
</dbReference>
<dbReference type="GeneID" id="100680315"/>
<evidence type="ECO:0000313" key="2">
    <source>
        <dbReference type="EnsemblMetazoa" id="XP_008212847"/>
    </source>
</evidence>
<feature type="chain" id="PRO_5029579467" evidence="1">
    <location>
        <begin position="22"/>
        <end position="106"/>
    </location>
</feature>
<reference evidence="2" key="1">
    <citation type="submission" date="2021-01" db="UniProtKB">
        <authorList>
            <consortium name="EnsemblMetazoa"/>
        </authorList>
    </citation>
    <scope>IDENTIFICATION</scope>
</reference>
<organism evidence="2 3">
    <name type="scientific">Nasonia vitripennis</name>
    <name type="common">Parasitic wasp</name>
    <dbReference type="NCBI Taxonomy" id="7425"/>
    <lineage>
        <taxon>Eukaryota</taxon>
        <taxon>Metazoa</taxon>
        <taxon>Ecdysozoa</taxon>
        <taxon>Arthropoda</taxon>
        <taxon>Hexapoda</taxon>
        <taxon>Insecta</taxon>
        <taxon>Pterygota</taxon>
        <taxon>Neoptera</taxon>
        <taxon>Endopterygota</taxon>
        <taxon>Hymenoptera</taxon>
        <taxon>Apocrita</taxon>
        <taxon>Proctotrupomorpha</taxon>
        <taxon>Chalcidoidea</taxon>
        <taxon>Pteromalidae</taxon>
        <taxon>Pteromalinae</taxon>
        <taxon>Nasonia</taxon>
    </lineage>
</organism>
<name>A0A7M7H9R4_NASVI</name>
<dbReference type="InParanoid" id="A0A7M7H9R4"/>
<proteinExistence type="predicted"/>
<feature type="signal peptide" evidence="1">
    <location>
        <begin position="1"/>
        <end position="21"/>
    </location>
</feature>
<evidence type="ECO:0000256" key="1">
    <source>
        <dbReference type="SAM" id="SignalP"/>
    </source>
</evidence>
<dbReference type="Proteomes" id="UP000002358">
    <property type="component" value="Chromosome 2"/>
</dbReference>
<accession>A0A7M7H9R4</accession>
<dbReference type="KEGG" id="nvi:100680315"/>
<keyword evidence="3" id="KW-1185">Reference proteome</keyword>
<protein>
    <submittedName>
        <fullName evidence="2">Uncharacterized protein</fullName>
    </submittedName>
</protein>
<dbReference type="RefSeq" id="XP_008212847.1">
    <property type="nucleotide sequence ID" value="XM_008214625.2"/>
</dbReference>
<sequence>MRSIIFALFLCAVALVSYSECFPPIKSAEMMEFERRRDESIRQVIQKEGVTRENVNEFYSRGRNLNDKGHKAIAELCVYHFEPFVCEGHSFKILRKFSNSVYLRIS</sequence>
<evidence type="ECO:0000313" key="3">
    <source>
        <dbReference type="Proteomes" id="UP000002358"/>
    </source>
</evidence>